<dbReference type="AlphaFoldDB" id="A0A7R9IF21"/>
<proteinExistence type="predicted"/>
<protein>
    <submittedName>
        <fullName evidence="1">Uncharacterized protein</fullName>
    </submittedName>
</protein>
<accession>A0A7R9IF21</accession>
<evidence type="ECO:0000313" key="1">
    <source>
        <dbReference type="EMBL" id="CAD7457157.1"/>
    </source>
</evidence>
<sequence>MQPTPHGVYLQHDPASAPAHDAALVQSGGGAPVLEQMNNHRNISDLLDNLLRGYDNSVRPNFGGKYYNSTVSGITRPLSVVSLEHYQWYH</sequence>
<reference evidence="1" key="1">
    <citation type="submission" date="2020-11" db="EMBL/GenBank/DDBJ databases">
        <authorList>
            <person name="Tran Van P."/>
        </authorList>
    </citation>
    <scope>NUCLEOTIDE SEQUENCE</scope>
</reference>
<name>A0A7R9IF21_9NEOP</name>
<gene>
    <name evidence="1" type="ORF">TTEB3V08_LOCUS5165</name>
</gene>
<dbReference type="EMBL" id="OE001583">
    <property type="protein sequence ID" value="CAD7457157.1"/>
    <property type="molecule type" value="Genomic_DNA"/>
</dbReference>
<organism evidence="1">
    <name type="scientific">Timema tahoe</name>
    <dbReference type="NCBI Taxonomy" id="61484"/>
    <lineage>
        <taxon>Eukaryota</taxon>
        <taxon>Metazoa</taxon>
        <taxon>Ecdysozoa</taxon>
        <taxon>Arthropoda</taxon>
        <taxon>Hexapoda</taxon>
        <taxon>Insecta</taxon>
        <taxon>Pterygota</taxon>
        <taxon>Neoptera</taxon>
        <taxon>Polyneoptera</taxon>
        <taxon>Phasmatodea</taxon>
        <taxon>Timematodea</taxon>
        <taxon>Timematoidea</taxon>
        <taxon>Timematidae</taxon>
        <taxon>Timema</taxon>
    </lineage>
</organism>